<keyword evidence="1" id="KW-0479">Metal-binding</keyword>
<dbReference type="PROSITE" id="PS51292">
    <property type="entry name" value="ZF_RING_CH"/>
    <property type="match status" value="1"/>
</dbReference>
<dbReference type="Pfam" id="PF12906">
    <property type="entry name" value="RINGv"/>
    <property type="match status" value="1"/>
</dbReference>
<evidence type="ECO:0000256" key="1">
    <source>
        <dbReference type="ARBA" id="ARBA00022723"/>
    </source>
</evidence>
<keyword evidence="3" id="KW-0862">Zinc</keyword>
<dbReference type="InterPro" id="IPR033275">
    <property type="entry name" value="MARCH-like"/>
</dbReference>
<keyword evidence="4" id="KW-1133">Transmembrane helix</keyword>
<protein>
    <recommendedName>
        <fullName evidence="5">RING-CH-type domain-containing protein</fullName>
    </recommendedName>
</protein>
<dbReference type="SUPFAM" id="SSF57850">
    <property type="entry name" value="RING/U-box"/>
    <property type="match status" value="1"/>
</dbReference>
<dbReference type="GO" id="GO:0016567">
    <property type="term" value="P:protein ubiquitination"/>
    <property type="evidence" value="ECO:0007669"/>
    <property type="project" value="TreeGrafter"/>
</dbReference>
<evidence type="ECO:0000259" key="5">
    <source>
        <dbReference type="PROSITE" id="PS51292"/>
    </source>
</evidence>
<dbReference type="SMART" id="SM00744">
    <property type="entry name" value="RINGv"/>
    <property type="match status" value="1"/>
</dbReference>
<dbReference type="InterPro" id="IPR013083">
    <property type="entry name" value="Znf_RING/FYVE/PHD"/>
</dbReference>
<feature type="transmembrane region" description="Helical" evidence="4">
    <location>
        <begin position="130"/>
        <end position="155"/>
    </location>
</feature>
<dbReference type="GO" id="GO:0016020">
    <property type="term" value="C:membrane"/>
    <property type="evidence" value="ECO:0007669"/>
    <property type="project" value="TreeGrafter"/>
</dbReference>
<dbReference type="PANTHER" id="PTHR23012:SF174">
    <property type="entry name" value="OS01G0121200 PROTEIN"/>
    <property type="match status" value="1"/>
</dbReference>
<evidence type="ECO:0000313" key="6">
    <source>
        <dbReference type="EMBL" id="KAK7374854.1"/>
    </source>
</evidence>
<keyword evidence="2" id="KW-0863">Zinc-finger</keyword>
<dbReference type="AlphaFoldDB" id="A0AAN9RKG1"/>
<keyword evidence="7" id="KW-1185">Reference proteome</keyword>
<evidence type="ECO:0000313" key="7">
    <source>
        <dbReference type="Proteomes" id="UP001374584"/>
    </source>
</evidence>
<accession>A0AAN9RKG1</accession>
<dbReference type="GO" id="GO:0004842">
    <property type="term" value="F:ubiquitin-protein transferase activity"/>
    <property type="evidence" value="ECO:0007669"/>
    <property type="project" value="TreeGrafter"/>
</dbReference>
<organism evidence="6 7">
    <name type="scientific">Phaseolus coccineus</name>
    <name type="common">Scarlet runner bean</name>
    <name type="synonym">Phaseolus multiflorus</name>
    <dbReference type="NCBI Taxonomy" id="3886"/>
    <lineage>
        <taxon>Eukaryota</taxon>
        <taxon>Viridiplantae</taxon>
        <taxon>Streptophyta</taxon>
        <taxon>Embryophyta</taxon>
        <taxon>Tracheophyta</taxon>
        <taxon>Spermatophyta</taxon>
        <taxon>Magnoliopsida</taxon>
        <taxon>eudicotyledons</taxon>
        <taxon>Gunneridae</taxon>
        <taxon>Pentapetalae</taxon>
        <taxon>rosids</taxon>
        <taxon>fabids</taxon>
        <taxon>Fabales</taxon>
        <taxon>Fabaceae</taxon>
        <taxon>Papilionoideae</taxon>
        <taxon>50 kb inversion clade</taxon>
        <taxon>NPAAA clade</taxon>
        <taxon>indigoferoid/millettioid clade</taxon>
        <taxon>Phaseoleae</taxon>
        <taxon>Phaseolus</taxon>
    </lineage>
</organism>
<dbReference type="InterPro" id="IPR011016">
    <property type="entry name" value="Znf_RING-CH"/>
</dbReference>
<dbReference type="InterPro" id="IPR022143">
    <property type="entry name" value="DUF3675"/>
</dbReference>
<dbReference type="EMBL" id="JAYMYR010000003">
    <property type="protein sequence ID" value="KAK7374854.1"/>
    <property type="molecule type" value="Genomic_DNA"/>
</dbReference>
<dbReference type="PANTHER" id="PTHR23012">
    <property type="entry name" value="RING/FYVE/PHD ZINC FINGER DOMAIN-CONTAINING"/>
    <property type="match status" value="1"/>
</dbReference>
<evidence type="ECO:0000256" key="3">
    <source>
        <dbReference type="ARBA" id="ARBA00022833"/>
    </source>
</evidence>
<reference evidence="6 7" key="1">
    <citation type="submission" date="2024-01" db="EMBL/GenBank/DDBJ databases">
        <title>The genomes of 5 underutilized Papilionoideae crops provide insights into root nodulation and disease resistanc.</title>
        <authorList>
            <person name="Jiang F."/>
        </authorList>
    </citation>
    <scope>NUCLEOTIDE SEQUENCE [LARGE SCALE GENOMIC DNA]</scope>
    <source>
        <strain evidence="6">JINMINGXINNONG_FW02</strain>
        <tissue evidence="6">Leaves</tissue>
    </source>
</reference>
<name>A0AAN9RKG1_PHACN</name>
<evidence type="ECO:0000256" key="2">
    <source>
        <dbReference type="ARBA" id="ARBA00022771"/>
    </source>
</evidence>
<sequence length="231" mass="26570">MDEHIIMSSPNRLVECRICHSEDEDSNMDTPCSCRGTLKYAHQKCVQRWCNEKGDTTCEICQQQLKPGYTVPPLPPLLHYASPIIGYIGNWEISRRDLHNHQFTAMFSANHEFLDLDFEYSSAPSTRSLIFCRIVTIIFIGLLVLRHTLPIIFILRGARAYSFTVFMSVVLRNIGMIVPFYIMVKAIISIQQFQYQGHQQSPMQAHQENEIGQPQLRVIHISDSVVNSRVE</sequence>
<proteinExistence type="predicted"/>
<keyword evidence="4" id="KW-0472">Membrane</keyword>
<evidence type="ECO:0000256" key="4">
    <source>
        <dbReference type="SAM" id="Phobius"/>
    </source>
</evidence>
<keyword evidence="4" id="KW-0812">Transmembrane</keyword>
<dbReference type="CDD" id="cd16495">
    <property type="entry name" value="RING_CH-C4HC3_MARCH"/>
    <property type="match status" value="1"/>
</dbReference>
<feature type="transmembrane region" description="Helical" evidence="4">
    <location>
        <begin position="161"/>
        <end position="184"/>
    </location>
</feature>
<comment type="caution">
    <text evidence="6">The sequence shown here is derived from an EMBL/GenBank/DDBJ whole genome shotgun (WGS) entry which is preliminary data.</text>
</comment>
<dbReference type="Proteomes" id="UP001374584">
    <property type="component" value="Unassembled WGS sequence"/>
</dbReference>
<dbReference type="FunFam" id="3.30.40.10:FF:000337">
    <property type="entry name" value="Zinc finger family protein"/>
    <property type="match status" value="1"/>
</dbReference>
<feature type="domain" description="RING-CH-type" evidence="5">
    <location>
        <begin position="8"/>
        <end position="68"/>
    </location>
</feature>
<dbReference type="Pfam" id="PF12428">
    <property type="entry name" value="DUF3675"/>
    <property type="match status" value="1"/>
</dbReference>
<gene>
    <name evidence="6" type="ORF">VNO80_08297</name>
</gene>
<dbReference type="GO" id="GO:0008270">
    <property type="term" value="F:zinc ion binding"/>
    <property type="evidence" value="ECO:0007669"/>
    <property type="project" value="UniProtKB-KW"/>
</dbReference>
<dbReference type="Gene3D" id="3.30.40.10">
    <property type="entry name" value="Zinc/RING finger domain, C3HC4 (zinc finger)"/>
    <property type="match status" value="1"/>
</dbReference>